<dbReference type="EMBL" id="SPUM01000033">
    <property type="protein sequence ID" value="TFW33896.1"/>
    <property type="molecule type" value="Genomic_DNA"/>
</dbReference>
<dbReference type="PROSITE" id="PS50011">
    <property type="entry name" value="PROTEIN_KINASE_DOM"/>
    <property type="match status" value="1"/>
</dbReference>
<sequence length="571" mass="62233">MMQLGRYKLERVIGRGAMSVVYEGWDEKLRRKVAVKTILKSQLQGTDMAAEYTAGFTLEAQNAGQLIHPNIVTVFDVGNEAGVAYLVLELIHGKELKAYLDAGHQFGISEAVFIGCQLLEALDYVHSKGIFHRDIKPANVMLESGTNRVRLTDFGVASMSGPAGLEGTGAATMVGTPSYMAPEQIKGLAAGTAADLFATGVMLYQCLTLHKPFTGASEWDIWQRIVNEDPVPMSRYRDGIPPALEHAVQHALAKDPRHRPSSARAMIDELMQAIGEGEFDPDATRMVRDGSLRRSYDGLQFLQPARPDEMTADRLQLALDHAMEVEFWRSIKDSGDPEELRPYLARYPGGHYADLARLKIARLAEAGAGGGLGLAAQPLLLESRAYPWQEEEARQRADEEHVREGALDRMAEQEQARRVADDAARKAAEEIEDRAAKEAARRPAEKHPAVRKAARSAARKAAARRAKDLARVKQECEQFQPEAAKALPAPNGPALAPDAPERASAAADEVVMEQLRAQLAAPAASAPQSSPDWTIHSKRSRLSAIGLAGGLLVNAVILLAITWLFEGSRPV</sequence>
<evidence type="ECO:0000256" key="7">
    <source>
        <dbReference type="SAM" id="Phobius"/>
    </source>
</evidence>
<dbReference type="InterPro" id="IPR011009">
    <property type="entry name" value="Kinase-like_dom_sf"/>
</dbReference>
<dbReference type="InterPro" id="IPR008271">
    <property type="entry name" value="Ser/Thr_kinase_AS"/>
</dbReference>
<dbReference type="OrthoDB" id="9791419at2"/>
<dbReference type="CDD" id="cd14014">
    <property type="entry name" value="STKc_PknB_like"/>
    <property type="match status" value="1"/>
</dbReference>
<keyword evidence="7" id="KW-0812">Transmembrane</keyword>
<keyword evidence="7" id="KW-1133">Transmembrane helix</keyword>
<dbReference type="SMART" id="SM00220">
    <property type="entry name" value="S_TKc"/>
    <property type="match status" value="1"/>
</dbReference>
<dbReference type="RefSeq" id="WP_135188710.1">
    <property type="nucleotide sequence ID" value="NZ_SPUM01000033.1"/>
</dbReference>
<dbReference type="PANTHER" id="PTHR43289">
    <property type="entry name" value="MITOGEN-ACTIVATED PROTEIN KINASE KINASE KINASE 20-RELATED"/>
    <property type="match status" value="1"/>
</dbReference>
<gene>
    <name evidence="9" type="ORF">E4O92_05285</name>
</gene>
<feature type="compositionally biased region" description="Low complexity" evidence="6">
    <location>
        <begin position="483"/>
        <end position="506"/>
    </location>
</feature>
<dbReference type="GO" id="GO:0004674">
    <property type="term" value="F:protein serine/threonine kinase activity"/>
    <property type="evidence" value="ECO:0007669"/>
    <property type="project" value="UniProtKB-KW"/>
</dbReference>
<evidence type="ECO:0000313" key="10">
    <source>
        <dbReference type="Proteomes" id="UP000297258"/>
    </source>
</evidence>
<evidence type="ECO:0000256" key="2">
    <source>
        <dbReference type="ARBA" id="ARBA00022741"/>
    </source>
</evidence>
<organism evidence="9 10">
    <name type="scientific">Massilia horti</name>
    <dbReference type="NCBI Taxonomy" id="2562153"/>
    <lineage>
        <taxon>Bacteria</taxon>
        <taxon>Pseudomonadati</taxon>
        <taxon>Pseudomonadota</taxon>
        <taxon>Betaproteobacteria</taxon>
        <taxon>Burkholderiales</taxon>
        <taxon>Oxalobacteraceae</taxon>
        <taxon>Telluria group</taxon>
        <taxon>Massilia</taxon>
    </lineage>
</organism>
<feature type="region of interest" description="Disordered" evidence="6">
    <location>
        <begin position="482"/>
        <end position="506"/>
    </location>
</feature>
<accession>A0A4Y9T2Q6</accession>
<dbReference type="InterPro" id="IPR017441">
    <property type="entry name" value="Protein_kinase_ATP_BS"/>
</dbReference>
<dbReference type="Gene3D" id="3.30.200.20">
    <property type="entry name" value="Phosphorylase Kinase, domain 1"/>
    <property type="match status" value="1"/>
</dbReference>
<evidence type="ECO:0000259" key="8">
    <source>
        <dbReference type="PROSITE" id="PS50011"/>
    </source>
</evidence>
<keyword evidence="1" id="KW-0808">Transferase</keyword>
<dbReference type="PANTHER" id="PTHR43289:SF6">
    <property type="entry name" value="SERINE_THREONINE-PROTEIN KINASE NEKL-3"/>
    <property type="match status" value="1"/>
</dbReference>
<dbReference type="Proteomes" id="UP000297258">
    <property type="component" value="Unassembled WGS sequence"/>
</dbReference>
<feature type="compositionally biased region" description="Basic residues" evidence="6">
    <location>
        <begin position="449"/>
        <end position="464"/>
    </location>
</feature>
<proteinExistence type="predicted"/>
<evidence type="ECO:0000256" key="5">
    <source>
        <dbReference type="PROSITE-ProRule" id="PRU10141"/>
    </source>
</evidence>
<feature type="binding site" evidence="5">
    <location>
        <position position="40"/>
    </location>
    <ligand>
        <name>ATP</name>
        <dbReference type="ChEBI" id="CHEBI:30616"/>
    </ligand>
</feature>
<keyword evidence="3 9" id="KW-0418">Kinase</keyword>
<evidence type="ECO:0000256" key="1">
    <source>
        <dbReference type="ARBA" id="ARBA00022679"/>
    </source>
</evidence>
<evidence type="ECO:0000256" key="4">
    <source>
        <dbReference type="ARBA" id="ARBA00022840"/>
    </source>
</evidence>
<comment type="caution">
    <text evidence="9">The sequence shown here is derived from an EMBL/GenBank/DDBJ whole genome shotgun (WGS) entry which is preliminary data.</text>
</comment>
<keyword evidence="7" id="KW-0472">Membrane</keyword>
<protein>
    <submittedName>
        <fullName evidence="9">Serine/threonine protein kinase</fullName>
    </submittedName>
</protein>
<dbReference type="Gene3D" id="1.10.510.10">
    <property type="entry name" value="Transferase(Phosphotransferase) domain 1"/>
    <property type="match status" value="1"/>
</dbReference>
<name>A0A4Y9T2Q6_9BURK</name>
<feature type="domain" description="Protein kinase" evidence="8">
    <location>
        <begin position="7"/>
        <end position="271"/>
    </location>
</feature>
<dbReference type="SUPFAM" id="SSF56112">
    <property type="entry name" value="Protein kinase-like (PK-like)"/>
    <property type="match status" value="1"/>
</dbReference>
<feature type="transmembrane region" description="Helical" evidence="7">
    <location>
        <begin position="544"/>
        <end position="565"/>
    </location>
</feature>
<feature type="region of interest" description="Disordered" evidence="6">
    <location>
        <begin position="391"/>
        <end position="466"/>
    </location>
</feature>
<keyword evidence="4 5" id="KW-0067">ATP-binding</keyword>
<feature type="compositionally biased region" description="Basic and acidic residues" evidence="6">
    <location>
        <begin position="391"/>
        <end position="448"/>
    </location>
</feature>
<reference evidence="9 10" key="1">
    <citation type="submission" date="2019-03" db="EMBL/GenBank/DDBJ databases">
        <title>Draft genome of Massilia hortus sp. nov., a novel bacterial species of the Oxalobacteraceae family.</title>
        <authorList>
            <person name="Peta V."/>
            <person name="Raths R."/>
            <person name="Bucking H."/>
        </authorList>
    </citation>
    <scope>NUCLEOTIDE SEQUENCE [LARGE SCALE GENOMIC DNA]</scope>
    <source>
        <strain evidence="9 10">ONC3</strain>
    </source>
</reference>
<keyword evidence="2 5" id="KW-0547">Nucleotide-binding</keyword>
<dbReference type="Pfam" id="PF00069">
    <property type="entry name" value="Pkinase"/>
    <property type="match status" value="1"/>
</dbReference>
<evidence type="ECO:0000313" key="9">
    <source>
        <dbReference type="EMBL" id="TFW33896.1"/>
    </source>
</evidence>
<keyword evidence="9" id="KW-0723">Serine/threonine-protein kinase</keyword>
<dbReference type="InterPro" id="IPR000719">
    <property type="entry name" value="Prot_kinase_dom"/>
</dbReference>
<evidence type="ECO:0000256" key="3">
    <source>
        <dbReference type="ARBA" id="ARBA00022777"/>
    </source>
</evidence>
<evidence type="ECO:0000256" key="6">
    <source>
        <dbReference type="SAM" id="MobiDB-lite"/>
    </source>
</evidence>
<dbReference type="GO" id="GO:0005524">
    <property type="term" value="F:ATP binding"/>
    <property type="evidence" value="ECO:0007669"/>
    <property type="project" value="UniProtKB-UniRule"/>
</dbReference>
<keyword evidence="10" id="KW-1185">Reference proteome</keyword>
<dbReference type="PROSITE" id="PS00107">
    <property type="entry name" value="PROTEIN_KINASE_ATP"/>
    <property type="match status" value="1"/>
</dbReference>
<dbReference type="PROSITE" id="PS00108">
    <property type="entry name" value="PROTEIN_KINASE_ST"/>
    <property type="match status" value="1"/>
</dbReference>
<dbReference type="AlphaFoldDB" id="A0A4Y9T2Q6"/>